<evidence type="ECO:0000313" key="2">
    <source>
        <dbReference type="EMBL" id="KAJ1209040.1"/>
    </source>
</evidence>
<feature type="compositionally biased region" description="Basic and acidic residues" evidence="1">
    <location>
        <begin position="17"/>
        <end position="26"/>
    </location>
</feature>
<dbReference type="EMBL" id="JANPWB010000002">
    <property type="protein sequence ID" value="KAJ1209040.1"/>
    <property type="molecule type" value="Genomic_DNA"/>
</dbReference>
<reference evidence="2" key="1">
    <citation type="journal article" date="2022" name="bioRxiv">
        <title>Sequencing and chromosome-scale assembly of the giantPleurodeles waltlgenome.</title>
        <authorList>
            <person name="Brown T."/>
            <person name="Elewa A."/>
            <person name="Iarovenko S."/>
            <person name="Subramanian E."/>
            <person name="Araus A.J."/>
            <person name="Petzold A."/>
            <person name="Susuki M."/>
            <person name="Suzuki K.-i.T."/>
            <person name="Hayashi T."/>
            <person name="Toyoda A."/>
            <person name="Oliveira C."/>
            <person name="Osipova E."/>
            <person name="Leigh N.D."/>
            <person name="Simon A."/>
            <person name="Yun M.H."/>
        </authorList>
    </citation>
    <scope>NUCLEOTIDE SEQUENCE</scope>
    <source>
        <strain evidence="2">20211129_DDA</strain>
        <tissue evidence="2">Liver</tissue>
    </source>
</reference>
<evidence type="ECO:0000313" key="3">
    <source>
        <dbReference type="Proteomes" id="UP001066276"/>
    </source>
</evidence>
<feature type="region of interest" description="Disordered" evidence="1">
    <location>
        <begin position="1"/>
        <end position="43"/>
    </location>
</feature>
<name>A0AAV7W9N9_PLEWA</name>
<comment type="caution">
    <text evidence="2">The sequence shown here is derived from an EMBL/GenBank/DDBJ whole genome shotgun (WGS) entry which is preliminary data.</text>
</comment>
<organism evidence="2 3">
    <name type="scientific">Pleurodeles waltl</name>
    <name type="common">Iberian ribbed newt</name>
    <dbReference type="NCBI Taxonomy" id="8319"/>
    <lineage>
        <taxon>Eukaryota</taxon>
        <taxon>Metazoa</taxon>
        <taxon>Chordata</taxon>
        <taxon>Craniata</taxon>
        <taxon>Vertebrata</taxon>
        <taxon>Euteleostomi</taxon>
        <taxon>Amphibia</taxon>
        <taxon>Batrachia</taxon>
        <taxon>Caudata</taxon>
        <taxon>Salamandroidea</taxon>
        <taxon>Salamandridae</taxon>
        <taxon>Pleurodelinae</taxon>
        <taxon>Pleurodeles</taxon>
    </lineage>
</organism>
<proteinExistence type="predicted"/>
<gene>
    <name evidence="2" type="ORF">NDU88_004419</name>
</gene>
<protein>
    <submittedName>
        <fullName evidence="2">Uncharacterized protein</fullName>
    </submittedName>
</protein>
<dbReference type="Proteomes" id="UP001066276">
    <property type="component" value="Chromosome 1_2"/>
</dbReference>
<sequence>MCPFTLSGELESAQPRPEPRGRERSRGTAAPSDITAQGQPIRAPRGPRILAVERVRESAVCTVPAPPWPEKGVSPLRVQQVRRATRTAPAAVKTVAATVRARSLGTSPVRLLRRRIQGAAGVSVFMYDVKFMC</sequence>
<accession>A0AAV7W9N9</accession>
<evidence type="ECO:0000256" key="1">
    <source>
        <dbReference type="SAM" id="MobiDB-lite"/>
    </source>
</evidence>
<dbReference type="AlphaFoldDB" id="A0AAV7W9N9"/>
<keyword evidence="3" id="KW-1185">Reference proteome</keyword>